<keyword evidence="1" id="KW-0633">Potassium transport</keyword>
<sequence>MEAEQRPTTRASDGATPGLERAPPAAPASTTTASDAIPGSRPGTGPEPKRRQLGTLLQPTVNKFSLRVFGSHKAVEIEQERVKSAGAWIIHPYSDFRYWGSGREGGGHRSHPHGPRQGGRARPTLHGHFISGPGVPCWHDRVTSPSLAWEFLGEGSPAGGPW</sequence>
<dbReference type="PANTHER" id="PTHR45689:SF7">
    <property type="entry name" value="POTASSIUM_SODIUM HYPERPOLARIZATION-ACTIVATED CYCLIC NUCLEOTIDE-GATED CHANNEL 3"/>
    <property type="match status" value="1"/>
</dbReference>
<name>A0A8C0CC23_BALMU</name>
<dbReference type="PANTHER" id="PTHR45689">
    <property type="entry name" value="I[[H]] CHANNEL, ISOFORM E"/>
    <property type="match status" value="1"/>
</dbReference>
<proteinExistence type="predicted"/>
<dbReference type="GO" id="GO:0030425">
    <property type="term" value="C:dendrite"/>
    <property type="evidence" value="ECO:0007669"/>
    <property type="project" value="TreeGrafter"/>
</dbReference>
<feature type="domain" description="Ion transport N-terminal" evidence="6">
    <location>
        <begin position="54"/>
        <end position="96"/>
    </location>
</feature>
<feature type="region of interest" description="Disordered" evidence="5">
    <location>
        <begin position="1"/>
        <end position="58"/>
    </location>
</feature>
<evidence type="ECO:0000313" key="7">
    <source>
        <dbReference type="Ensembl" id="ENSBMSP00010004191.1"/>
    </source>
</evidence>
<evidence type="ECO:0000259" key="6">
    <source>
        <dbReference type="Pfam" id="PF08412"/>
    </source>
</evidence>
<organism evidence="7">
    <name type="scientific">Balaenoptera musculus</name>
    <name type="common">Blue whale</name>
    <dbReference type="NCBI Taxonomy" id="9771"/>
    <lineage>
        <taxon>Eukaryota</taxon>
        <taxon>Metazoa</taxon>
        <taxon>Chordata</taxon>
        <taxon>Craniata</taxon>
        <taxon>Vertebrata</taxon>
        <taxon>Euteleostomi</taxon>
        <taxon>Mammalia</taxon>
        <taxon>Eutheria</taxon>
        <taxon>Laurasiatheria</taxon>
        <taxon>Artiodactyla</taxon>
        <taxon>Whippomorpha</taxon>
        <taxon>Cetacea</taxon>
        <taxon>Mysticeti</taxon>
        <taxon>Balaenopteridae</taxon>
        <taxon>Balaenoptera</taxon>
    </lineage>
</organism>
<dbReference type="GO" id="GO:0035725">
    <property type="term" value="P:sodium ion transmembrane transport"/>
    <property type="evidence" value="ECO:0007669"/>
    <property type="project" value="TreeGrafter"/>
</dbReference>
<dbReference type="InterPro" id="IPR013621">
    <property type="entry name" value="Ion_trans_N"/>
</dbReference>
<evidence type="ECO:0000256" key="2">
    <source>
        <dbReference type="ARBA" id="ARBA00022826"/>
    </source>
</evidence>
<accession>A0A8C0CC23</accession>
<reference evidence="7" key="1">
    <citation type="submission" date="2023-09" db="UniProtKB">
        <authorList>
            <consortium name="Ensembl"/>
        </authorList>
    </citation>
    <scope>IDENTIFICATION</scope>
</reference>
<dbReference type="Ensembl" id="ENSBMST00010004609.1">
    <property type="protein sequence ID" value="ENSBMSP00010004191.1"/>
    <property type="gene ID" value="ENSBMSG00010003104.1"/>
</dbReference>
<keyword evidence="2" id="KW-0631">Potassium channel</keyword>
<dbReference type="GeneTree" id="ENSGT00940000162023"/>
<dbReference type="GO" id="GO:0003254">
    <property type="term" value="P:regulation of membrane depolarization"/>
    <property type="evidence" value="ECO:0007669"/>
    <property type="project" value="TreeGrafter"/>
</dbReference>
<dbReference type="Pfam" id="PF08412">
    <property type="entry name" value="Ion_trans_N"/>
    <property type="match status" value="1"/>
</dbReference>
<keyword evidence="3" id="KW-0813">Transport</keyword>
<keyword evidence="3" id="KW-0407">Ion channel</keyword>
<evidence type="ECO:0000256" key="3">
    <source>
        <dbReference type="ARBA" id="ARBA00022882"/>
    </source>
</evidence>
<dbReference type="GO" id="GO:0030424">
    <property type="term" value="C:axon"/>
    <property type="evidence" value="ECO:0007669"/>
    <property type="project" value="TreeGrafter"/>
</dbReference>
<dbReference type="GO" id="GO:0005249">
    <property type="term" value="F:voltage-gated potassium channel activity"/>
    <property type="evidence" value="ECO:0007669"/>
    <property type="project" value="TreeGrafter"/>
</dbReference>
<evidence type="ECO:0000256" key="4">
    <source>
        <dbReference type="ARBA" id="ARBA00022958"/>
    </source>
</evidence>
<dbReference type="GO" id="GO:0098855">
    <property type="term" value="C:HCN channel complex"/>
    <property type="evidence" value="ECO:0007669"/>
    <property type="project" value="TreeGrafter"/>
</dbReference>
<evidence type="ECO:0000256" key="5">
    <source>
        <dbReference type="SAM" id="MobiDB-lite"/>
    </source>
</evidence>
<protein>
    <recommendedName>
        <fullName evidence="6">Ion transport N-terminal domain-containing protein</fullName>
    </recommendedName>
</protein>
<evidence type="ECO:0000256" key="1">
    <source>
        <dbReference type="ARBA" id="ARBA00022538"/>
    </source>
</evidence>
<dbReference type="AlphaFoldDB" id="A0A8C0CC23"/>
<keyword evidence="3" id="KW-0406">Ion transport</keyword>
<keyword evidence="4" id="KW-0630">Potassium</keyword>
<dbReference type="InterPro" id="IPR051413">
    <property type="entry name" value="K/Na_HCN_channel"/>
</dbReference>
<keyword evidence="3" id="KW-0851">Voltage-gated channel</keyword>